<dbReference type="GO" id="GO:0016757">
    <property type="term" value="F:glycosyltransferase activity"/>
    <property type="evidence" value="ECO:0007669"/>
    <property type="project" value="UniProtKB-KW"/>
</dbReference>
<dbReference type="GO" id="GO:0005886">
    <property type="term" value="C:plasma membrane"/>
    <property type="evidence" value="ECO:0007669"/>
    <property type="project" value="UniProtKB-SubCell"/>
</dbReference>
<keyword evidence="2" id="KW-1003">Cell membrane</keyword>
<proteinExistence type="inferred from homology"/>
<dbReference type="PANTHER" id="PTHR43646">
    <property type="entry name" value="GLYCOSYLTRANSFERASE"/>
    <property type="match status" value="1"/>
</dbReference>
<evidence type="ECO:0000256" key="9">
    <source>
        <dbReference type="ARBA" id="ARBA00040345"/>
    </source>
</evidence>
<organism evidence="11 12">
    <name type="scientific">Actinocorallia herbida</name>
    <dbReference type="NCBI Taxonomy" id="58109"/>
    <lineage>
        <taxon>Bacteria</taxon>
        <taxon>Bacillati</taxon>
        <taxon>Actinomycetota</taxon>
        <taxon>Actinomycetes</taxon>
        <taxon>Streptosporangiales</taxon>
        <taxon>Thermomonosporaceae</taxon>
        <taxon>Actinocorallia</taxon>
    </lineage>
</organism>
<evidence type="ECO:0000256" key="4">
    <source>
        <dbReference type="ARBA" id="ARBA00022679"/>
    </source>
</evidence>
<dbReference type="InterPro" id="IPR029044">
    <property type="entry name" value="Nucleotide-diphossugar_trans"/>
</dbReference>
<keyword evidence="4 11" id="KW-0808">Transferase</keyword>
<comment type="pathway">
    <text evidence="7">Carotenoid biosynthesis; staphyloxanthin biosynthesis; staphyloxanthin from farnesyl diphosphate: step 4/5.</text>
</comment>
<name>A0A3N1CN82_9ACTN</name>
<keyword evidence="5" id="KW-0472">Membrane</keyword>
<evidence type="ECO:0000256" key="5">
    <source>
        <dbReference type="ARBA" id="ARBA00023136"/>
    </source>
</evidence>
<reference evidence="11 12" key="1">
    <citation type="submission" date="2018-11" db="EMBL/GenBank/DDBJ databases">
        <title>Sequencing the genomes of 1000 actinobacteria strains.</title>
        <authorList>
            <person name="Klenk H.-P."/>
        </authorList>
    </citation>
    <scope>NUCLEOTIDE SEQUENCE [LARGE SCALE GENOMIC DNA]</scope>
    <source>
        <strain evidence="11 12">DSM 44254</strain>
    </source>
</reference>
<comment type="caution">
    <text evidence="11">The sequence shown here is derived from an EMBL/GenBank/DDBJ whole genome shotgun (WGS) entry which is preliminary data.</text>
</comment>
<evidence type="ECO:0000256" key="2">
    <source>
        <dbReference type="ARBA" id="ARBA00022475"/>
    </source>
</evidence>
<comment type="function">
    <text evidence="6">Catalyzes the glycosylation of 4,4'-diaponeurosporenoate, i.e. the esterification of glucose at the C1'' position with the carboxyl group of 4,4'-diaponeurosporenic acid, to form glycosyl-4,4'-diaponeurosporenoate. This is a step in the biosynthesis of staphyloxanthin, an orange pigment present in most staphylococci strains.</text>
</comment>
<dbReference type="PANTHER" id="PTHR43646:SF2">
    <property type="entry name" value="GLYCOSYLTRANSFERASE 2-LIKE DOMAIN-CONTAINING PROTEIN"/>
    <property type="match status" value="1"/>
</dbReference>
<dbReference type="Proteomes" id="UP000272400">
    <property type="component" value="Unassembled WGS sequence"/>
</dbReference>
<evidence type="ECO:0000256" key="3">
    <source>
        <dbReference type="ARBA" id="ARBA00022676"/>
    </source>
</evidence>
<comment type="similarity">
    <text evidence="8">Belongs to the glycosyltransferase 2 family. CrtQ subfamily.</text>
</comment>
<protein>
    <recommendedName>
        <fullName evidence="9">4,4'-diaponeurosporenoate glycosyltransferase</fullName>
    </recommendedName>
</protein>
<evidence type="ECO:0000256" key="1">
    <source>
        <dbReference type="ARBA" id="ARBA00004236"/>
    </source>
</evidence>
<gene>
    <name evidence="11" type="ORF">EDD29_0226</name>
</gene>
<sequence length="268" mass="28272">MPAHNEEAVIGDGLRRLLAGTRPGEVEVIVVANACTDRTAEAARAAGVRVIETEVPGKHHALHLGDAACAVFPRLYLDADVALTGLRALLEAIARPGVLACAPVPHWDLTGCGPVVRRVHRTHDRLIAPTRVLAGAGAYLLSEEGHRRVFPLPDGLLADDGWVHAAFTGPERTAVPEAVTVVRQTRTVRAHLRRRARVRRGNRQLAALGRPASARPLGAGDLLGLARRGGAGPLDVACYAAVMLLDKASAHWPGGSGWGADRTSRAAS</sequence>
<dbReference type="EMBL" id="RJKE01000001">
    <property type="protein sequence ID" value="ROO82743.1"/>
    <property type="molecule type" value="Genomic_DNA"/>
</dbReference>
<dbReference type="Pfam" id="PF00535">
    <property type="entry name" value="Glycos_transf_2"/>
    <property type="match status" value="1"/>
</dbReference>
<evidence type="ECO:0000256" key="6">
    <source>
        <dbReference type="ARBA" id="ARBA00037281"/>
    </source>
</evidence>
<dbReference type="InterPro" id="IPR001173">
    <property type="entry name" value="Glyco_trans_2-like"/>
</dbReference>
<dbReference type="AlphaFoldDB" id="A0A3N1CN82"/>
<dbReference type="Gene3D" id="3.90.550.10">
    <property type="entry name" value="Spore Coat Polysaccharide Biosynthesis Protein SpsA, Chain A"/>
    <property type="match status" value="1"/>
</dbReference>
<evidence type="ECO:0000259" key="10">
    <source>
        <dbReference type="Pfam" id="PF00535"/>
    </source>
</evidence>
<keyword evidence="12" id="KW-1185">Reference proteome</keyword>
<evidence type="ECO:0000313" key="11">
    <source>
        <dbReference type="EMBL" id="ROO82743.1"/>
    </source>
</evidence>
<feature type="domain" description="Glycosyltransferase 2-like" evidence="10">
    <location>
        <begin position="1"/>
        <end position="104"/>
    </location>
</feature>
<evidence type="ECO:0000256" key="8">
    <source>
        <dbReference type="ARBA" id="ARBA00038120"/>
    </source>
</evidence>
<comment type="subcellular location">
    <subcellularLocation>
        <location evidence="1">Cell membrane</location>
    </subcellularLocation>
</comment>
<accession>A0A3N1CN82</accession>
<keyword evidence="3" id="KW-0328">Glycosyltransferase</keyword>
<dbReference type="SUPFAM" id="SSF53448">
    <property type="entry name" value="Nucleotide-diphospho-sugar transferases"/>
    <property type="match status" value="1"/>
</dbReference>
<evidence type="ECO:0000256" key="7">
    <source>
        <dbReference type="ARBA" id="ARBA00037904"/>
    </source>
</evidence>
<evidence type="ECO:0000313" key="12">
    <source>
        <dbReference type="Proteomes" id="UP000272400"/>
    </source>
</evidence>